<dbReference type="Proteomes" id="UP001596037">
    <property type="component" value="Unassembled WGS sequence"/>
</dbReference>
<gene>
    <name evidence="2" type="ORF">ACFPOE_10035</name>
</gene>
<keyword evidence="3" id="KW-1185">Reference proteome</keyword>
<keyword evidence="1" id="KW-1133">Transmembrane helix</keyword>
<keyword evidence="1" id="KW-0472">Membrane</keyword>
<dbReference type="EMBL" id="JBHSMF010000006">
    <property type="protein sequence ID" value="MFC5497870.1"/>
    <property type="molecule type" value="Genomic_DNA"/>
</dbReference>
<feature type="transmembrane region" description="Helical" evidence="1">
    <location>
        <begin position="20"/>
        <end position="38"/>
    </location>
</feature>
<sequence length="86" mass="9145">MGDAISTLKKIKEYDDARPGFPGEHWIVLGAGIGLWLATRRRRSMVVQALGALGATALAARAASGREGLSKVLRYTPLGGGIRRRG</sequence>
<organism evidence="2 3">
    <name type="scientific">Caenimonas terrae</name>
    <dbReference type="NCBI Taxonomy" id="696074"/>
    <lineage>
        <taxon>Bacteria</taxon>
        <taxon>Pseudomonadati</taxon>
        <taxon>Pseudomonadota</taxon>
        <taxon>Betaproteobacteria</taxon>
        <taxon>Burkholderiales</taxon>
        <taxon>Comamonadaceae</taxon>
        <taxon>Caenimonas</taxon>
    </lineage>
</organism>
<comment type="caution">
    <text evidence="2">The sequence shown here is derived from an EMBL/GenBank/DDBJ whole genome shotgun (WGS) entry which is preliminary data.</text>
</comment>
<evidence type="ECO:0000313" key="2">
    <source>
        <dbReference type="EMBL" id="MFC5497870.1"/>
    </source>
</evidence>
<evidence type="ECO:0000313" key="3">
    <source>
        <dbReference type="Proteomes" id="UP001596037"/>
    </source>
</evidence>
<accession>A0ABW0NB32</accession>
<evidence type="ECO:0000256" key="1">
    <source>
        <dbReference type="SAM" id="Phobius"/>
    </source>
</evidence>
<proteinExistence type="predicted"/>
<dbReference type="RefSeq" id="WP_376849942.1">
    <property type="nucleotide sequence ID" value="NZ_JBHSMF010000006.1"/>
</dbReference>
<reference evidence="3" key="1">
    <citation type="journal article" date="2019" name="Int. J. Syst. Evol. Microbiol.">
        <title>The Global Catalogue of Microorganisms (GCM) 10K type strain sequencing project: providing services to taxonomists for standard genome sequencing and annotation.</title>
        <authorList>
            <consortium name="The Broad Institute Genomics Platform"/>
            <consortium name="The Broad Institute Genome Sequencing Center for Infectious Disease"/>
            <person name="Wu L."/>
            <person name="Ma J."/>
        </authorList>
    </citation>
    <scope>NUCLEOTIDE SEQUENCE [LARGE SCALE GENOMIC DNA]</scope>
    <source>
        <strain evidence="3">CCUG 57401</strain>
    </source>
</reference>
<protein>
    <recommendedName>
        <fullName evidence="4">PEP-CTERM sorting domain-containing protein</fullName>
    </recommendedName>
</protein>
<name>A0ABW0NB32_9BURK</name>
<evidence type="ECO:0008006" key="4">
    <source>
        <dbReference type="Google" id="ProtNLM"/>
    </source>
</evidence>
<keyword evidence="1" id="KW-0812">Transmembrane</keyword>